<evidence type="ECO:0008006" key="3">
    <source>
        <dbReference type="Google" id="ProtNLM"/>
    </source>
</evidence>
<evidence type="ECO:0000313" key="1">
    <source>
        <dbReference type="EMBL" id="MDV6286868.1"/>
    </source>
</evidence>
<sequence length="45" mass="4881">MKHIEIHGVEQPTADSLAAKFEASCPIYNTIRRGSGIELTVTAHS</sequence>
<dbReference type="SUPFAM" id="SSF82784">
    <property type="entry name" value="OsmC-like"/>
    <property type="match status" value="1"/>
</dbReference>
<comment type="caution">
    <text evidence="1">The sequence shown here is derived from an EMBL/GenBank/DDBJ whole genome shotgun (WGS) entry which is preliminary data.</text>
</comment>
<dbReference type="InterPro" id="IPR036102">
    <property type="entry name" value="OsmC/Ohrsf"/>
</dbReference>
<keyword evidence="2" id="KW-1185">Reference proteome</keyword>
<gene>
    <name evidence="1" type="ORF">R3Q59_41060</name>
</gene>
<dbReference type="EMBL" id="JAWLKA010000048">
    <property type="protein sequence ID" value="MDV6286868.1"/>
    <property type="molecule type" value="Genomic_DNA"/>
</dbReference>
<dbReference type="Proteomes" id="UP001185737">
    <property type="component" value="Unassembled WGS sequence"/>
</dbReference>
<evidence type="ECO:0000313" key="2">
    <source>
        <dbReference type="Proteomes" id="UP001185737"/>
    </source>
</evidence>
<organism evidence="1 2">
    <name type="scientific">Rhodococcus jostii</name>
    <dbReference type="NCBI Taxonomy" id="132919"/>
    <lineage>
        <taxon>Bacteria</taxon>
        <taxon>Bacillati</taxon>
        <taxon>Actinomycetota</taxon>
        <taxon>Actinomycetes</taxon>
        <taxon>Mycobacteriales</taxon>
        <taxon>Nocardiaceae</taxon>
        <taxon>Rhodococcus</taxon>
    </lineage>
</organism>
<dbReference type="RefSeq" id="WP_280784237.1">
    <property type="nucleotide sequence ID" value="NZ_JAWLKA010000048.1"/>
</dbReference>
<protein>
    <recommendedName>
        <fullName evidence="3">OsmC family peroxiredoxin</fullName>
    </recommendedName>
</protein>
<name>A0ABU4CUE2_RHOJO</name>
<proteinExistence type="predicted"/>
<accession>A0ABU4CUE2</accession>
<reference evidence="1 2" key="1">
    <citation type="submission" date="2023-10" db="EMBL/GenBank/DDBJ databases">
        <title>Development of a sustainable strategy for remediation of hydrocarbon-contaminated territories based on the waste exchange concept.</title>
        <authorList>
            <person name="Krivoruchko A."/>
        </authorList>
    </citation>
    <scope>NUCLEOTIDE SEQUENCE [LARGE SCALE GENOMIC DNA]</scope>
    <source>
        <strain evidence="1 2">IEGM 60</strain>
    </source>
</reference>